<name>A0A6J7CTD4_9ZZZZ</name>
<proteinExistence type="predicted"/>
<organism evidence="3">
    <name type="scientific">freshwater metagenome</name>
    <dbReference type="NCBI Taxonomy" id="449393"/>
    <lineage>
        <taxon>unclassified sequences</taxon>
        <taxon>metagenomes</taxon>
        <taxon>ecological metagenomes</taxon>
    </lineage>
</organism>
<dbReference type="EMBL" id="CAFBLH010000009">
    <property type="protein sequence ID" value="CAB4861030.1"/>
    <property type="molecule type" value="Genomic_DNA"/>
</dbReference>
<dbReference type="AlphaFoldDB" id="A0A6J7CTD4"/>
<evidence type="ECO:0000259" key="1">
    <source>
        <dbReference type="Pfam" id="PF13280"/>
    </source>
</evidence>
<dbReference type="Pfam" id="PF13280">
    <property type="entry name" value="WYL"/>
    <property type="match status" value="1"/>
</dbReference>
<dbReference type="InterPro" id="IPR028349">
    <property type="entry name" value="PafC-like"/>
</dbReference>
<sequence length="307" mass="34541">MAKTPQTPLSRAARLLDLVPYLNTHQGIGLEALSKEFNVTQTQLVADLTTLWMCGLPGYTPLELMDLSFDSGFVTIHNAETLSQPRALTDEEIISLLLGLDLIIDSLPEDREDLKTQALDLIQKLSQRGSVSSALRAVQSVPGTLRATIQNAVKGRTGLKMIYHSSYSDTVSERRVLPLELYENDGSEYLRAVCHSAHAIRNFRIDRIKTASDDSLTDFEKILIDEAPVAQTTYMIKTHSRNRTIMERFSIAKEEFKEELLTTSYSMEWIRRSVMSCSGDAELISPPQTRTDIARMAQSLLNRYLEQ</sequence>
<dbReference type="InterPro" id="IPR026881">
    <property type="entry name" value="WYL_dom"/>
</dbReference>
<gene>
    <name evidence="3" type="ORF">UFOPK3342_00422</name>
</gene>
<dbReference type="Pfam" id="PF19187">
    <property type="entry name" value="HTH_PafC"/>
    <property type="match status" value="1"/>
</dbReference>
<dbReference type="InterPro" id="IPR051534">
    <property type="entry name" value="CBASS_pafABC_assoc_protein"/>
</dbReference>
<dbReference type="PANTHER" id="PTHR34580:SF1">
    <property type="entry name" value="PROTEIN PAFC"/>
    <property type="match status" value="1"/>
</dbReference>
<feature type="domain" description="PafC HTH" evidence="2">
    <location>
        <begin position="12"/>
        <end position="115"/>
    </location>
</feature>
<feature type="domain" description="WYL" evidence="1">
    <location>
        <begin position="147"/>
        <end position="211"/>
    </location>
</feature>
<evidence type="ECO:0000259" key="2">
    <source>
        <dbReference type="Pfam" id="PF19187"/>
    </source>
</evidence>
<evidence type="ECO:0000313" key="3">
    <source>
        <dbReference type="EMBL" id="CAB4861030.1"/>
    </source>
</evidence>
<protein>
    <submittedName>
        <fullName evidence="3">Unannotated protein</fullName>
    </submittedName>
</protein>
<dbReference type="PANTHER" id="PTHR34580">
    <property type="match status" value="1"/>
</dbReference>
<dbReference type="PROSITE" id="PS52050">
    <property type="entry name" value="WYL"/>
    <property type="match status" value="1"/>
</dbReference>
<dbReference type="InterPro" id="IPR043839">
    <property type="entry name" value="PafC_HTH"/>
</dbReference>
<dbReference type="PIRSF" id="PIRSF016838">
    <property type="entry name" value="PafC"/>
    <property type="match status" value="1"/>
</dbReference>
<reference evidence="3" key="1">
    <citation type="submission" date="2020-05" db="EMBL/GenBank/DDBJ databases">
        <authorList>
            <person name="Chiriac C."/>
            <person name="Salcher M."/>
            <person name="Ghai R."/>
            <person name="Kavagutti S V."/>
        </authorList>
    </citation>
    <scope>NUCLEOTIDE SEQUENCE</scope>
</reference>
<accession>A0A6J7CTD4</accession>